<dbReference type="Pfam" id="PF00117">
    <property type="entry name" value="GATase"/>
    <property type="match status" value="1"/>
</dbReference>
<reference evidence="2 3" key="1">
    <citation type="submission" date="2018-09" db="EMBL/GenBank/DDBJ databases">
        <title>Gemmobacter lutimaris sp. nov., a marine bacterium isolated from tidal flat.</title>
        <authorList>
            <person name="Lee D.W."/>
            <person name="Yoo Y."/>
            <person name="Kim J.-J."/>
            <person name="Kim B.S."/>
        </authorList>
    </citation>
    <scope>NUCLEOTIDE SEQUENCE [LARGE SCALE GENOMIC DNA]</scope>
    <source>
        <strain evidence="2 3">YJ-T1-11</strain>
    </source>
</reference>
<keyword evidence="2" id="KW-0808">Transferase</keyword>
<dbReference type="Proteomes" id="UP000266649">
    <property type="component" value="Unassembled WGS sequence"/>
</dbReference>
<proteinExistence type="predicted"/>
<evidence type="ECO:0000313" key="2">
    <source>
        <dbReference type="EMBL" id="RID93409.1"/>
    </source>
</evidence>
<sequence length="233" mass="24775">MRVAIVENTKVTHHGQVGVALHEAAARIGLYKPWADGRLPEPADYDALVVFGGEQNACADDSHPYLPELAHRMRAFSDADRAVLGICLGSQILARGFGAENRIGTAPEFGWCKVELTDAGAADPVLGQLPSQFASFQWHSDTFTLPAGAVHLARSGVAAHQAFRLGRATYGTQFHFEAHRAVVADWARCFPAAIEDMAPGWLADRAEAAATAGAAADHAGLALARAFVAQIRP</sequence>
<name>A0A398BRJ4_9RHOB</name>
<dbReference type="PROSITE" id="PS51273">
    <property type="entry name" value="GATASE_TYPE_1"/>
    <property type="match status" value="1"/>
</dbReference>
<dbReference type="SUPFAM" id="SSF52317">
    <property type="entry name" value="Class I glutamine amidotransferase-like"/>
    <property type="match status" value="1"/>
</dbReference>
<dbReference type="PANTHER" id="PTHR42695:SF5">
    <property type="entry name" value="GLUTAMINE AMIDOTRANSFERASE YLR126C-RELATED"/>
    <property type="match status" value="1"/>
</dbReference>
<organism evidence="2 3">
    <name type="scientific">Gemmobacter lutimaris</name>
    <dbReference type="NCBI Taxonomy" id="2306023"/>
    <lineage>
        <taxon>Bacteria</taxon>
        <taxon>Pseudomonadati</taxon>
        <taxon>Pseudomonadota</taxon>
        <taxon>Alphaproteobacteria</taxon>
        <taxon>Rhodobacterales</taxon>
        <taxon>Paracoccaceae</taxon>
        <taxon>Gemmobacter</taxon>
    </lineage>
</organism>
<dbReference type="OrthoDB" id="9794816at2"/>
<dbReference type="InterPro" id="IPR017926">
    <property type="entry name" value="GATASE"/>
</dbReference>
<dbReference type="Gene3D" id="3.40.50.880">
    <property type="match status" value="1"/>
</dbReference>
<accession>A0A398BRJ4</accession>
<dbReference type="PANTHER" id="PTHR42695">
    <property type="entry name" value="GLUTAMINE AMIDOTRANSFERASE YLR126C-RELATED"/>
    <property type="match status" value="1"/>
</dbReference>
<protein>
    <submittedName>
        <fullName evidence="2">Type 1 glutamine amidotransferase</fullName>
    </submittedName>
</protein>
<dbReference type="GO" id="GO:0005829">
    <property type="term" value="C:cytosol"/>
    <property type="evidence" value="ECO:0007669"/>
    <property type="project" value="TreeGrafter"/>
</dbReference>
<feature type="domain" description="Glutamine amidotransferase" evidence="1">
    <location>
        <begin position="43"/>
        <end position="179"/>
    </location>
</feature>
<keyword evidence="3" id="KW-1185">Reference proteome</keyword>
<evidence type="ECO:0000259" key="1">
    <source>
        <dbReference type="Pfam" id="PF00117"/>
    </source>
</evidence>
<comment type="caution">
    <text evidence="2">The sequence shown here is derived from an EMBL/GenBank/DDBJ whole genome shotgun (WGS) entry which is preliminary data.</text>
</comment>
<keyword evidence="2" id="KW-0315">Glutamine amidotransferase</keyword>
<dbReference type="InterPro" id="IPR044992">
    <property type="entry name" value="ChyE-like"/>
</dbReference>
<dbReference type="RefSeq" id="WP_119132764.1">
    <property type="nucleotide sequence ID" value="NZ_QXXQ01000001.1"/>
</dbReference>
<evidence type="ECO:0000313" key="3">
    <source>
        <dbReference type="Proteomes" id="UP000266649"/>
    </source>
</evidence>
<dbReference type="EMBL" id="QXXQ01000001">
    <property type="protein sequence ID" value="RID93409.1"/>
    <property type="molecule type" value="Genomic_DNA"/>
</dbReference>
<dbReference type="InterPro" id="IPR029062">
    <property type="entry name" value="Class_I_gatase-like"/>
</dbReference>
<dbReference type="GO" id="GO:0016740">
    <property type="term" value="F:transferase activity"/>
    <property type="evidence" value="ECO:0007669"/>
    <property type="project" value="UniProtKB-KW"/>
</dbReference>
<gene>
    <name evidence="2" type="ORF">D2N39_00305</name>
</gene>
<dbReference type="CDD" id="cd01741">
    <property type="entry name" value="GATase1_1"/>
    <property type="match status" value="1"/>
</dbReference>
<dbReference type="AlphaFoldDB" id="A0A398BRJ4"/>